<keyword evidence="7" id="KW-0539">Nucleus</keyword>
<evidence type="ECO:0000256" key="7">
    <source>
        <dbReference type="ARBA" id="ARBA00023242"/>
    </source>
</evidence>
<keyword evidence="4" id="KW-0678">Repressor</keyword>
<name>A0A8E0RU56_9TREM</name>
<dbReference type="AlphaFoldDB" id="A0A8E0RU56"/>
<evidence type="ECO:0000313" key="8">
    <source>
        <dbReference type="EMBL" id="KAA0190857.1"/>
    </source>
</evidence>
<dbReference type="GO" id="GO:0003713">
    <property type="term" value="F:transcription coactivator activity"/>
    <property type="evidence" value="ECO:0007669"/>
    <property type="project" value="TreeGrafter"/>
</dbReference>
<dbReference type="EMBL" id="LUCM01006726">
    <property type="protein sequence ID" value="KAA0190857.1"/>
    <property type="molecule type" value="Genomic_DNA"/>
</dbReference>
<proteinExistence type="inferred from homology"/>
<comment type="caution">
    <text evidence="8">The sequence shown here is derived from an EMBL/GenBank/DDBJ whole genome shotgun (WGS) entry which is preliminary data.</text>
</comment>
<dbReference type="Proteomes" id="UP000728185">
    <property type="component" value="Unassembled WGS sequence"/>
</dbReference>
<comment type="subcellular location">
    <subcellularLocation>
        <location evidence="1">Nucleus</location>
    </subcellularLocation>
</comment>
<comment type="similarity">
    <text evidence="2">Belongs to the Mediator complex subunit 13 family.</text>
</comment>
<evidence type="ECO:0000256" key="1">
    <source>
        <dbReference type="ARBA" id="ARBA00004123"/>
    </source>
</evidence>
<dbReference type="GO" id="GO:0016592">
    <property type="term" value="C:mediator complex"/>
    <property type="evidence" value="ECO:0007669"/>
    <property type="project" value="TreeGrafter"/>
</dbReference>
<dbReference type="OrthoDB" id="103819at2759"/>
<keyword evidence="9" id="KW-1185">Reference proteome</keyword>
<evidence type="ECO:0000256" key="5">
    <source>
        <dbReference type="ARBA" id="ARBA00023015"/>
    </source>
</evidence>
<dbReference type="InterPro" id="IPR051139">
    <property type="entry name" value="Mediator_complx_sub13"/>
</dbReference>
<evidence type="ECO:0000256" key="6">
    <source>
        <dbReference type="ARBA" id="ARBA00023163"/>
    </source>
</evidence>
<evidence type="ECO:0000256" key="3">
    <source>
        <dbReference type="ARBA" id="ARBA00019618"/>
    </source>
</evidence>
<reference evidence="8" key="1">
    <citation type="submission" date="2019-05" db="EMBL/GenBank/DDBJ databases">
        <title>Annotation for the trematode Fasciolopsis buski.</title>
        <authorList>
            <person name="Choi Y.-J."/>
        </authorList>
    </citation>
    <scope>NUCLEOTIDE SEQUENCE</scope>
    <source>
        <strain evidence="8">HT</strain>
        <tissue evidence="8">Whole worm</tissue>
    </source>
</reference>
<keyword evidence="6" id="KW-0804">Transcription</keyword>
<sequence length="144" mass="16594">MSNNNPQSGLVDASLEHCFTNIFALVGTDFGGIQYRKYVLKEEKEYKNALNDPLIKSYALCQRKSVLSAWLRSKRESSGNQNPCAFSKFSKELWVFWYGSGEFPNANDCILPQLCEQERGNWRQGLSYETRTVLFRALHNVVER</sequence>
<keyword evidence="5" id="KW-0805">Transcription regulation</keyword>
<evidence type="ECO:0000313" key="9">
    <source>
        <dbReference type="Proteomes" id="UP000728185"/>
    </source>
</evidence>
<evidence type="ECO:0000256" key="2">
    <source>
        <dbReference type="ARBA" id="ARBA00009354"/>
    </source>
</evidence>
<accession>A0A8E0RU56</accession>
<protein>
    <recommendedName>
        <fullName evidence="3">Mediator of RNA polymerase II transcription subunit 13</fullName>
    </recommendedName>
</protein>
<gene>
    <name evidence="8" type="ORF">FBUS_10699</name>
</gene>
<dbReference type="GO" id="GO:0045944">
    <property type="term" value="P:positive regulation of transcription by RNA polymerase II"/>
    <property type="evidence" value="ECO:0007669"/>
    <property type="project" value="TreeGrafter"/>
</dbReference>
<dbReference type="PANTHER" id="PTHR48249:SF3">
    <property type="entry name" value="MEDIATOR OF RNA POLYMERASE II TRANSCRIPTION SUBUNIT 13"/>
    <property type="match status" value="1"/>
</dbReference>
<organism evidence="8 9">
    <name type="scientific">Fasciolopsis buskii</name>
    <dbReference type="NCBI Taxonomy" id="27845"/>
    <lineage>
        <taxon>Eukaryota</taxon>
        <taxon>Metazoa</taxon>
        <taxon>Spiralia</taxon>
        <taxon>Lophotrochozoa</taxon>
        <taxon>Platyhelminthes</taxon>
        <taxon>Trematoda</taxon>
        <taxon>Digenea</taxon>
        <taxon>Plagiorchiida</taxon>
        <taxon>Echinostomata</taxon>
        <taxon>Echinostomatoidea</taxon>
        <taxon>Fasciolidae</taxon>
        <taxon>Fasciolopsis</taxon>
    </lineage>
</organism>
<dbReference type="PANTHER" id="PTHR48249">
    <property type="entry name" value="MEDIATOR OF RNA POLYMERASE II TRANSCRIPTION SUBUNIT 13"/>
    <property type="match status" value="1"/>
</dbReference>
<evidence type="ECO:0000256" key="4">
    <source>
        <dbReference type="ARBA" id="ARBA00022491"/>
    </source>
</evidence>